<proteinExistence type="predicted"/>
<dbReference type="InterPro" id="IPR003399">
    <property type="entry name" value="Mce/MlaD"/>
</dbReference>
<reference evidence="2 3" key="1">
    <citation type="submission" date="2019-10" db="EMBL/GenBank/DDBJ databases">
        <title>Draft Genome Assembly of Rhodococcus zopfii DSM44189.</title>
        <authorList>
            <person name="Sutton J.M."/>
            <person name="Akob D.M."/>
            <person name="Bushman T.J."/>
        </authorList>
    </citation>
    <scope>NUCLEOTIDE SEQUENCE [LARGE SCALE GENOMIC DNA]</scope>
    <source>
        <strain evidence="2 3">DSM 44189</strain>
    </source>
</reference>
<protein>
    <submittedName>
        <fullName evidence="2">MCE family protein</fullName>
    </submittedName>
</protein>
<gene>
    <name evidence="2" type="ORF">F8M49_19180</name>
</gene>
<dbReference type="NCBIfam" id="TIGR00996">
    <property type="entry name" value="Mtu_fam_mce"/>
    <property type="match status" value="1"/>
</dbReference>
<organism evidence="2 3">
    <name type="scientific">Rhodococcus zopfii</name>
    <dbReference type="NCBI Taxonomy" id="43772"/>
    <lineage>
        <taxon>Bacteria</taxon>
        <taxon>Bacillati</taxon>
        <taxon>Actinomycetota</taxon>
        <taxon>Actinomycetes</taxon>
        <taxon>Mycobacteriales</taxon>
        <taxon>Nocardiaceae</taxon>
        <taxon>Rhodococcus</taxon>
    </lineage>
</organism>
<dbReference type="InterPro" id="IPR052336">
    <property type="entry name" value="MlaD_Phospholipid_Transporter"/>
</dbReference>
<dbReference type="EMBL" id="WBMO01000001">
    <property type="protein sequence ID" value="MDV2476915.1"/>
    <property type="molecule type" value="Genomic_DNA"/>
</dbReference>
<keyword evidence="3" id="KW-1185">Reference proteome</keyword>
<name>A0ABU3WSG0_9NOCA</name>
<evidence type="ECO:0000313" key="2">
    <source>
        <dbReference type="EMBL" id="MDV2476915.1"/>
    </source>
</evidence>
<feature type="domain" description="Mce/MlaD" evidence="1">
    <location>
        <begin position="32"/>
        <end position="107"/>
    </location>
</feature>
<dbReference type="Proteomes" id="UP001275440">
    <property type="component" value="Unassembled WGS sequence"/>
</dbReference>
<dbReference type="Pfam" id="PF02470">
    <property type="entry name" value="MlaD"/>
    <property type="match status" value="1"/>
</dbReference>
<sequence length="365" mass="37993">MLVPLVLATSGCEWRGVNSLTLPGTRGHGHGAYSVEIEMPNVTTLERNSRVRVADVTVGRVDDIRLDGDHAVVTVVLDGATELPANATAKIGQTSLLGSAHLELAPPITEPPTGTLEDGDVIPLERAGLFPTTEQTLSALSLVLSGGGLAQAQEISRELNLALGGRQESVRTLLGQLDVALTGLDDQKAQIVGAMESLDALAVEVSAQNDVLADATDALAPALTELSDRREDLTQALTSLGDLGRIAGDLVDASGDDVVANLRDLEPVMAALTAAGDSLTESLRYLLTFPFPIDTYRNAVRGDYANGTVILDLTLPTLENALLLGTPFENALSGPPAAVPAATDVADPAATDPMGLLARLLRVPR</sequence>
<evidence type="ECO:0000313" key="3">
    <source>
        <dbReference type="Proteomes" id="UP001275440"/>
    </source>
</evidence>
<dbReference type="InterPro" id="IPR005693">
    <property type="entry name" value="Mce"/>
</dbReference>
<evidence type="ECO:0000259" key="1">
    <source>
        <dbReference type="Pfam" id="PF02470"/>
    </source>
</evidence>
<dbReference type="PANTHER" id="PTHR33371:SF15">
    <property type="entry name" value="LIPOPROTEIN LPRN"/>
    <property type="match status" value="1"/>
</dbReference>
<dbReference type="PANTHER" id="PTHR33371">
    <property type="entry name" value="INTERMEMBRANE PHOSPHOLIPID TRANSPORT SYSTEM BINDING PROTEIN MLAD-RELATED"/>
    <property type="match status" value="1"/>
</dbReference>
<accession>A0ABU3WSG0</accession>
<comment type="caution">
    <text evidence="2">The sequence shown here is derived from an EMBL/GenBank/DDBJ whole genome shotgun (WGS) entry which is preliminary data.</text>
</comment>